<dbReference type="NCBIfam" id="TIGR01430">
    <property type="entry name" value="aden_deam"/>
    <property type="match status" value="1"/>
</dbReference>
<dbReference type="GO" id="GO:0043103">
    <property type="term" value="P:hypoxanthine salvage"/>
    <property type="evidence" value="ECO:0007669"/>
    <property type="project" value="TreeGrafter"/>
</dbReference>
<dbReference type="AlphaFoldDB" id="B9YEA6"/>
<evidence type="ECO:0000256" key="3">
    <source>
        <dbReference type="ARBA" id="ARBA00012784"/>
    </source>
</evidence>
<evidence type="ECO:0000259" key="7">
    <source>
        <dbReference type="Pfam" id="PF00962"/>
    </source>
</evidence>
<dbReference type="Proteomes" id="UP000005950">
    <property type="component" value="Unassembled WGS sequence"/>
</dbReference>
<dbReference type="GO" id="GO:0046103">
    <property type="term" value="P:inosine biosynthetic process"/>
    <property type="evidence" value="ECO:0007669"/>
    <property type="project" value="TreeGrafter"/>
</dbReference>
<feature type="domain" description="Adenosine deaminase" evidence="7">
    <location>
        <begin position="19"/>
        <end position="347"/>
    </location>
</feature>
<reference evidence="8 9" key="2">
    <citation type="submission" date="2009-02" db="EMBL/GenBank/DDBJ databases">
        <title>Draft genome sequence of Holdemania filiformis DSM 12042.</title>
        <authorList>
            <person name="Sudarsanam P."/>
            <person name="Ley R."/>
            <person name="Guruge J."/>
            <person name="Turnbaugh P.J."/>
            <person name="Mahowald M."/>
            <person name="Liep D."/>
            <person name="Gordon J."/>
        </authorList>
    </citation>
    <scope>NUCLEOTIDE SEQUENCE [LARGE SCALE GENOMIC DNA]</scope>
    <source>
        <strain evidence="8 9">DSM 12042</strain>
    </source>
</reference>
<dbReference type="InterPro" id="IPR001365">
    <property type="entry name" value="A_deaminase_dom"/>
</dbReference>
<dbReference type="EC" id="3.5.4.4" evidence="3"/>
<dbReference type="EMBL" id="ACCF01000263">
    <property type="protein sequence ID" value="EEF65671.1"/>
    <property type="molecule type" value="Genomic_DNA"/>
</dbReference>
<comment type="similarity">
    <text evidence="2">Belongs to the metallo-dependent hydrolases superfamily. Adenosine and AMP deaminases family.</text>
</comment>
<evidence type="ECO:0000313" key="9">
    <source>
        <dbReference type="Proteomes" id="UP000005950"/>
    </source>
</evidence>
<dbReference type="GO" id="GO:0046872">
    <property type="term" value="F:metal ion binding"/>
    <property type="evidence" value="ECO:0007669"/>
    <property type="project" value="UniProtKB-KW"/>
</dbReference>
<evidence type="ECO:0000256" key="4">
    <source>
        <dbReference type="ARBA" id="ARBA00022723"/>
    </source>
</evidence>
<evidence type="ECO:0000256" key="1">
    <source>
        <dbReference type="ARBA" id="ARBA00001947"/>
    </source>
</evidence>
<dbReference type="Gene3D" id="3.20.20.140">
    <property type="entry name" value="Metal-dependent hydrolases"/>
    <property type="match status" value="1"/>
</dbReference>
<dbReference type="GO" id="GO:0006154">
    <property type="term" value="P:adenosine catabolic process"/>
    <property type="evidence" value="ECO:0007669"/>
    <property type="project" value="TreeGrafter"/>
</dbReference>
<evidence type="ECO:0000256" key="5">
    <source>
        <dbReference type="ARBA" id="ARBA00022801"/>
    </source>
</evidence>
<dbReference type="Pfam" id="PF00962">
    <property type="entry name" value="A_deaminase"/>
    <property type="match status" value="1"/>
</dbReference>
<dbReference type="HOGENOM" id="CLU_039228_0_0_9"/>
<dbReference type="SUPFAM" id="SSF51556">
    <property type="entry name" value="Metallo-dependent hydrolases"/>
    <property type="match status" value="1"/>
</dbReference>
<reference evidence="8 9" key="1">
    <citation type="submission" date="2008-12" db="EMBL/GenBank/DDBJ databases">
        <authorList>
            <person name="Fulton L."/>
            <person name="Clifton S."/>
            <person name="Fulton B."/>
            <person name="Xu J."/>
            <person name="Minx P."/>
            <person name="Pepin K.H."/>
            <person name="Johnson M."/>
            <person name="Bhonagiri V."/>
            <person name="Nash W.E."/>
            <person name="Mardis E.R."/>
            <person name="Wilson R.K."/>
        </authorList>
    </citation>
    <scope>NUCLEOTIDE SEQUENCE [LARGE SCALE GENOMIC DNA]</scope>
    <source>
        <strain evidence="8 9">DSM 12042</strain>
    </source>
</reference>
<evidence type="ECO:0000313" key="8">
    <source>
        <dbReference type="EMBL" id="EEF65671.1"/>
    </source>
</evidence>
<proteinExistence type="inferred from homology"/>
<keyword evidence="6" id="KW-0862">Zinc</keyword>
<keyword evidence="5 8" id="KW-0378">Hydrolase</keyword>
<dbReference type="PANTHER" id="PTHR11409">
    <property type="entry name" value="ADENOSINE DEAMINASE"/>
    <property type="match status" value="1"/>
</dbReference>
<dbReference type="GO" id="GO:0004000">
    <property type="term" value="F:adenosine deaminase activity"/>
    <property type="evidence" value="ECO:0007669"/>
    <property type="project" value="UniProtKB-ARBA"/>
</dbReference>
<comment type="cofactor">
    <cofactor evidence="1">
        <name>Zn(2+)</name>
        <dbReference type="ChEBI" id="CHEBI:29105"/>
    </cofactor>
</comment>
<organism evidence="8 9">
    <name type="scientific">Holdemania filiformis DSM 12042</name>
    <dbReference type="NCBI Taxonomy" id="545696"/>
    <lineage>
        <taxon>Bacteria</taxon>
        <taxon>Bacillati</taxon>
        <taxon>Bacillota</taxon>
        <taxon>Erysipelotrichia</taxon>
        <taxon>Erysipelotrichales</taxon>
        <taxon>Erysipelotrichaceae</taxon>
        <taxon>Holdemania</taxon>
    </lineage>
</organism>
<evidence type="ECO:0000256" key="2">
    <source>
        <dbReference type="ARBA" id="ARBA00006676"/>
    </source>
</evidence>
<dbReference type="InterPro" id="IPR006330">
    <property type="entry name" value="Ado/ade_deaminase"/>
</dbReference>
<accession>B9YEA6</accession>
<name>B9YEA6_9FIRM</name>
<protein>
    <recommendedName>
        <fullName evidence="3">adenosine deaminase</fullName>
        <ecNumber evidence="3">3.5.4.4</ecNumber>
    </recommendedName>
</protein>
<evidence type="ECO:0000256" key="6">
    <source>
        <dbReference type="ARBA" id="ARBA00022833"/>
    </source>
</evidence>
<dbReference type="eggNOG" id="COG1816">
    <property type="taxonomic scope" value="Bacteria"/>
</dbReference>
<comment type="caution">
    <text evidence="8">The sequence shown here is derived from an EMBL/GenBank/DDBJ whole genome shotgun (WGS) entry which is preliminary data.</text>
</comment>
<dbReference type="InterPro" id="IPR032466">
    <property type="entry name" value="Metal_Hydrolase"/>
</dbReference>
<dbReference type="STRING" id="545696.HOLDEFILI_04180"/>
<dbReference type="GO" id="GO:0005829">
    <property type="term" value="C:cytosol"/>
    <property type="evidence" value="ECO:0007669"/>
    <property type="project" value="TreeGrafter"/>
</dbReference>
<gene>
    <name evidence="8" type="primary">add</name>
    <name evidence="8" type="ORF">HOLDEFILI_04180</name>
</gene>
<sequence>MKNNKTKENGGFTMEYLFPKIDLHVHLDGSLPLKLAYALAQDRQLIASECTLEQFRERIVVGRDNGSLNEFLARFELPIAILQDEEALVLCTRELVKTLALQGLEYVELRFAPQFHTQKGLTQHQAVKAVIKGMRIAMCEHPQIKVGLILCMMTLGEPSLNHEANLETIQMARDFKGKGVVAVDLAGAEGITPMEGYRDCFELAKEYGIPYTIHAGESGPAASVKSALELGASRIGHGGHCLEDSAVMQEVIDKKIPLEMCLTSNVQCRNQLSYSDHALKPLMERGAVVTLNTDNMTISDTTLDQEYDKAVRYLGLTREDLIHLNLNSVRAAFADKELKQQLTRRLMECL</sequence>
<keyword evidence="4" id="KW-0479">Metal-binding</keyword>
<dbReference type="PANTHER" id="PTHR11409:SF43">
    <property type="entry name" value="ADENOSINE DEAMINASE"/>
    <property type="match status" value="1"/>
</dbReference>